<feature type="region of interest" description="Disordered" evidence="1">
    <location>
        <begin position="282"/>
        <end position="303"/>
    </location>
</feature>
<dbReference type="InterPro" id="IPR002921">
    <property type="entry name" value="Fungal_lipase-type"/>
</dbReference>
<keyword evidence="4" id="KW-1185">Reference proteome</keyword>
<evidence type="ECO:0000256" key="2">
    <source>
        <dbReference type="SAM" id="SignalP"/>
    </source>
</evidence>
<evidence type="ECO:0000259" key="3">
    <source>
        <dbReference type="Pfam" id="PF01764"/>
    </source>
</evidence>
<dbReference type="GO" id="GO:0006629">
    <property type="term" value="P:lipid metabolic process"/>
    <property type="evidence" value="ECO:0007669"/>
    <property type="project" value="InterPro"/>
</dbReference>
<sequence length="331" mass="36530">MYKVIFLGLISIFGVQTQYPTYDETYAKRIFNLAASAYPVYDPTANGTGPIDVCLSKSFPNVNWDAKQTHTVSCGMGWGPFLNSCQENENNECQMLVAVSTQSSTIVLAFRGTIGASQFLNELKSGYDMSIVFDGAPRVNSYFYKSMLKLWDSVIKDIVTNPGYSGYRIIITGHSLGGALASLTAYQIRYNVSNTSPDQIHLVTFGEPRTGDYIYANNLRNYINYIFRVVHGSDPIPHLPFCSSNSAGGCQSSNTNQYYQHAQEIWYHGASTDNYHMGTYDDSCSKTDGEDSSTLPGQSPSPTGYNGGVVHTHYFDVDISTFGANYCVYPS</sequence>
<feature type="chain" id="PRO_5037548109" evidence="2">
    <location>
        <begin position="18"/>
        <end position="331"/>
    </location>
</feature>
<evidence type="ECO:0000313" key="5">
    <source>
        <dbReference type="WBParaSite" id="ACRNAN_Path_457.g1742.t2"/>
    </source>
</evidence>
<dbReference type="InterPro" id="IPR029058">
    <property type="entry name" value="AB_hydrolase_fold"/>
</dbReference>
<dbReference type="AlphaFoldDB" id="A0A914C7B1"/>
<dbReference type="PANTHER" id="PTHR45908:SF6">
    <property type="entry name" value="FUNGAL LIPASE-LIKE DOMAIN-CONTAINING PROTEIN"/>
    <property type="match status" value="1"/>
</dbReference>
<name>A0A914C7B1_9BILA</name>
<feature type="compositionally biased region" description="Polar residues" evidence="1">
    <location>
        <begin position="292"/>
        <end position="303"/>
    </location>
</feature>
<dbReference type="CDD" id="cd00519">
    <property type="entry name" value="Lipase_3"/>
    <property type="match status" value="1"/>
</dbReference>
<keyword evidence="2" id="KW-0732">Signal</keyword>
<feature type="signal peptide" evidence="2">
    <location>
        <begin position="1"/>
        <end position="17"/>
    </location>
</feature>
<dbReference type="Gene3D" id="3.40.50.1820">
    <property type="entry name" value="alpha/beta hydrolase"/>
    <property type="match status" value="1"/>
</dbReference>
<reference evidence="5" key="1">
    <citation type="submission" date="2022-11" db="UniProtKB">
        <authorList>
            <consortium name="WormBaseParasite"/>
        </authorList>
    </citation>
    <scope>IDENTIFICATION</scope>
</reference>
<evidence type="ECO:0000313" key="4">
    <source>
        <dbReference type="Proteomes" id="UP000887540"/>
    </source>
</evidence>
<accession>A0A914C7B1</accession>
<dbReference type="WBParaSite" id="ACRNAN_Path_457.g1742.t2">
    <property type="protein sequence ID" value="ACRNAN_Path_457.g1742.t2"/>
    <property type="gene ID" value="ACRNAN_Path_457.g1742"/>
</dbReference>
<dbReference type="PANTHER" id="PTHR45908">
    <property type="entry name" value="PROTEIN CBG11750-RELATED"/>
    <property type="match status" value="1"/>
</dbReference>
<evidence type="ECO:0000256" key="1">
    <source>
        <dbReference type="SAM" id="MobiDB-lite"/>
    </source>
</evidence>
<proteinExistence type="predicted"/>
<dbReference type="Proteomes" id="UP000887540">
    <property type="component" value="Unplaced"/>
</dbReference>
<protein>
    <submittedName>
        <fullName evidence="5">Fungal lipase-like domain-containing protein</fullName>
    </submittedName>
</protein>
<organism evidence="4 5">
    <name type="scientific">Acrobeloides nanus</name>
    <dbReference type="NCBI Taxonomy" id="290746"/>
    <lineage>
        <taxon>Eukaryota</taxon>
        <taxon>Metazoa</taxon>
        <taxon>Ecdysozoa</taxon>
        <taxon>Nematoda</taxon>
        <taxon>Chromadorea</taxon>
        <taxon>Rhabditida</taxon>
        <taxon>Tylenchina</taxon>
        <taxon>Cephalobomorpha</taxon>
        <taxon>Cephaloboidea</taxon>
        <taxon>Cephalobidae</taxon>
        <taxon>Acrobeloides</taxon>
    </lineage>
</organism>
<feature type="domain" description="Fungal lipase-type" evidence="3">
    <location>
        <begin position="107"/>
        <end position="243"/>
    </location>
</feature>
<dbReference type="Pfam" id="PF01764">
    <property type="entry name" value="Lipase_3"/>
    <property type="match status" value="1"/>
</dbReference>
<dbReference type="SUPFAM" id="SSF53474">
    <property type="entry name" value="alpha/beta-Hydrolases"/>
    <property type="match status" value="1"/>
</dbReference>